<dbReference type="InterPro" id="IPR050272">
    <property type="entry name" value="Isochorismatase-like_hydrls"/>
</dbReference>
<evidence type="ECO:0000313" key="3">
    <source>
        <dbReference type="EMBL" id="KAA9159053.1"/>
    </source>
</evidence>
<gene>
    <name evidence="3" type="ORF">FPZ12_021110</name>
</gene>
<dbReference type="AlphaFoldDB" id="A0A5N0UZJ1"/>
<accession>A0A5N0UZJ1</accession>
<keyword evidence="4" id="KW-1185">Reference proteome</keyword>
<evidence type="ECO:0000259" key="2">
    <source>
        <dbReference type="Pfam" id="PF00857"/>
    </source>
</evidence>
<dbReference type="RefSeq" id="WP_144749163.1">
    <property type="nucleotide sequence ID" value="NZ_VMNW02000031.1"/>
</dbReference>
<dbReference type="GO" id="GO:0016787">
    <property type="term" value="F:hydrolase activity"/>
    <property type="evidence" value="ECO:0007669"/>
    <property type="project" value="UniProtKB-KW"/>
</dbReference>
<dbReference type="OrthoDB" id="9794942at2"/>
<reference evidence="3" key="1">
    <citation type="submission" date="2019-09" db="EMBL/GenBank/DDBJ databases">
        <authorList>
            <person name="Teo W.F.A."/>
            <person name="Duangmal K."/>
        </authorList>
    </citation>
    <scope>NUCLEOTIDE SEQUENCE [LARGE SCALE GENOMIC DNA]</scope>
    <source>
        <strain evidence="3">K81G1</strain>
    </source>
</reference>
<dbReference type="Proteomes" id="UP000319769">
    <property type="component" value="Unassembled WGS sequence"/>
</dbReference>
<evidence type="ECO:0000313" key="4">
    <source>
        <dbReference type="Proteomes" id="UP000319769"/>
    </source>
</evidence>
<evidence type="ECO:0000256" key="1">
    <source>
        <dbReference type="ARBA" id="ARBA00022801"/>
    </source>
</evidence>
<dbReference type="InterPro" id="IPR036380">
    <property type="entry name" value="Isochorismatase-like_sf"/>
</dbReference>
<dbReference type="CDD" id="cd00431">
    <property type="entry name" value="cysteine_hydrolases"/>
    <property type="match status" value="1"/>
</dbReference>
<organism evidence="3 4">
    <name type="scientific">Amycolatopsis acidicola</name>
    <dbReference type="NCBI Taxonomy" id="2596893"/>
    <lineage>
        <taxon>Bacteria</taxon>
        <taxon>Bacillati</taxon>
        <taxon>Actinomycetota</taxon>
        <taxon>Actinomycetes</taxon>
        <taxon>Pseudonocardiales</taxon>
        <taxon>Pseudonocardiaceae</taxon>
        <taxon>Amycolatopsis</taxon>
    </lineage>
</organism>
<feature type="domain" description="Isochorismatase-like" evidence="2">
    <location>
        <begin position="20"/>
        <end position="195"/>
    </location>
</feature>
<dbReference type="Gene3D" id="3.40.50.850">
    <property type="entry name" value="Isochorismatase-like"/>
    <property type="match status" value="1"/>
</dbReference>
<comment type="caution">
    <text evidence="3">The sequence shown here is derived from an EMBL/GenBank/DDBJ whole genome shotgun (WGS) entry which is preliminary data.</text>
</comment>
<dbReference type="PANTHER" id="PTHR43540">
    <property type="entry name" value="PEROXYUREIDOACRYLATE/UREIDOACRYLATE AMIDOHYDROLASE-RELATED"/>
    <property type="match status" value="1"/>
</dbReference>
<dbReference type="Pfam" id="PF00857">
    <property type="entry name" value="Isochorismatase"/>
    <property type="match status" value="1"/>
</dbReference>
<dbReference type="EMBL" id="VMNW02000031">
    <property type="protein sequence ID" value="KAA9159053.1"/>
    <property type="molecule type" value="Genomic_DNA"/>
</dbReference>
<keyword evidence="1 3" id="KW-0378">Hydrolase</keyword>
<protein>
    <submittedName>
        <fullName evidence="3">Cysteine hydrolase</fullName>
    </submittedName>
</protein>
<dbReference type="InterPro" id="IPR000868">
    <property type="entry name" value="Isochorismatase-like_dom"/>
</dbReference>
<dbReference type="SUPFAM" id="SSF52499">
    <property type="entry name" value="Isochorismatase-like hydrolases"/>
    <property type="match status" value="1"/>
</dbReference>
<proteinExistence type="predicted"/>
<name>A0A5N0UZJ1_9PSEU</name>
<sequence>MTETTEVPRTAADVLDPARTALVLWDLQNGLAGQSPALPGLTGVWKTLMAGAREHGALIVRSRHAAPRPDLMDAVQRWRIGRRTHGENRPEHYMQPGGHDTAFLPGFEPEPDELVIDKAVPSLFHDTQADSRLRAKGIRTVVLAGVATDIGIDFTARHALALGYFVVLAEDACASYTPAAHEHAMAILRPATFVSTSEEIIKAWAGRS</sequence>